<dbReference type="Gene3D" id="3.30.360.10">
    <property type="entry name" value="Dihydrodipicolinate Reductase, domain 2"/>
    <property type="match status" value="1"/>
</dbReference>
<dbReference type="InterPro" id="IPR055170">
    <property type="entry name" value="GFO_IDH_MocA-like_dom"/>
</dbReference>
<evidence type="ECO:0000259" key="3">
    <source>
        <dbReference type="Pfam" id="PF01408"/>
    </source>
</evidence>
<dbReference type="InterPro" id="IPR050984">
    <property type="entry name" value="Gfo/Idh/MocA_domain"/>
</dbReference>
<dbReference type="SUPFAM" id="SSF51735">
    <property type="entry name" value="NAD(P)-binding Rossmann-fold domains"/>
    <property type="match status" value="1"/>
</dbReference>
<name>A0A7I7T8D4_9MYCO</name>
<dbReference type="AlphaFoldDB" id="A0A7I7T8D4"/>
<dbReference type="GO" id="GO:0000166">
    <property type="term" value="F:nucleotide binding"/>
    <property type="evidence" value="ECO:0007669"/>
    <property type="project" value="InterPro"/>
</dbReference>
<dbReference type="PANTHER" id="PTHR22604:SF105">
    <property type="entry name" value="TRANS-1,2-DIHYDROBENZENE-1,2-DIOL DEHYDROGENASE"/>
    <property type="match status" value="1"/>
</dbReference>
<evidence type="ECO:0000259" key="4">
    <source>
        <dbReference type="Pfam" id="PF22725"/>
    </source>
</evidence>
<dbReference type="InterPro" id="IPR000683">
    <property type="entry name" value="Gfo/Idh/MocA-like_OxRdtase_N"/>
</dbReference>
<dbReference type="Gene3D" id="3.40.50.720">
    <property type="entry name" value="NAD(P)-binding Rossmann-like Domain"/>
    <property type="match status" value="1"/>
</dbReference>
<sequence length="320" mass="34555">MRWGLMSTARIAADVIPGLQSSSKNELVAVGSRNADSAARFADEHGIDRAHGSYEELLGDDGVDCVYIPVPNHLHGHWTRQALLAGKHVLCEKPFVVDAAEAEELFALADAKSLHLAEAFMYRHHPKTHALKRLVSDGEIGEIHTVRAWFTYSAEDVGTDIRFHPDMAGGALRDVGSYPVSMSNYLLDAEPASVHATAVRSAQGVDERFYAQLLYAGGAVATVDCSMRSHSGYGVTVVGSTGSASVKCPWYSHKSPHCVELIREDGAEESIAVGSDNAYFLETESFADVVRGLREAEISAAETIRTARTLTRLAEAAART</sequence>
<keyword evidence="6" id="KW-1185">Reference proteome</keyword>
<evidence type="ECO:0000313" key="6">
    <source>
        <dbReference type="Proteomes" id="UP000467148"/>
    </source>
</evidence>
<dbReference type="KEGG" id="mhev:MHEL_37770"/>
<evidence type="ECO:0000256" key="2">
    <source>
        <dbReference type="ARBA" id="ARBA00023002"/>
    </source>
</evidence>
<reference evidence="5 6" key="1">
    <citation type="journal article" date="2019" name="Emerg. Microbes Infect.">
        <title>Comprehensive subspecies identification of 175 nontuberculous mycobacteria species based on 7547 genomic profiles.</title>
        <authorList>
            <person name="Matsumoto Y."/>
            <person name="Kinjo T."/>
            <person name="Motooka D."/>
            <person name="Nabeya D."/>
            <person name="Jung N."/>
            <person name="Uechi K."/>
            <person name="Horii T."/>
            <person name="Iida T."/>
            <person name="Fujita J."/>
            <person name="Nakamura S."/>
        </authorList>
    </citation>
    <scope>NUCLEOTIDE SEQUENCE [LARGE SCALE GENOMIC DNA]</scope>
    <source>
        <strain evidence="5 6">JCM 30396</strain>
    </source>
</reference>
<comment type="similarity">
    <text evidence="1">Belongs to the Gfo/Idh/MocA family.</text>
</comment>
<evidence type="ECO:0000313" key="5">
    <source>
        <dbReference type="EMBL" id="BBY65534.1"/>
    </source>
</evidence>
<dbReference type="InterPro" id="IPR036291">
    <property type="entry name" value="NAD(P)-bd_dom_sf"/>
</dbReference>
<feature type="domain" description="Gfo/Idh/MocA-like oxidoreductase N-terminal" evidence="3">
    <location>
        <begin position="8"/>
        <end position="116"/>
    </location>
</feature>
<dbReference type="EMBL" id="AP022596">
    <property type="protein sequence ID" value="BBY65534.1"/>
    <property type="molecule type" value="Genomic_DNA"/>
</dbReference>
<feature type="domain" description="GFO/IDH/MocA-like oxidoreductase" evidence="4">
    <location>
        <begin position="130"/>
        <end position="244"/>
    </location>
</feature>
<organism evidence="5 6">
    <name type="scientific">Mycolicibacterium helvum</name>
    <dbReference type="NCBI Taxonomy" id="1534349"/>
    <lineage>
        <taxon>Bacteria</taxon>
        <taxon>Bacillati</taxon>
        <taxon>Actinomycetota</taxon>
        <taxon>Actinomycetes</taxon>
        <taxon>Mycobacteriales</taxon>
        <taxon>Mycobacteriaceae</taxon>
        <taxon>Mycolicibacterium</taxon>
    </lineage>
</organism>
<dbReference type="SUPFAM" id="SSF55347">
    <property type="entry name" value="Glyceraldehyde-3-phosphate dehydrogenase-like, C-terminal domain"/>
    <property type="match status" value="1"/>
</dbReference>
<dbReference type="Pfam" id="PF22725">
    <property type="entry name" value="GFO_IDH_MocA_C3"/>
    <property type="match status" value="1"/>
</dbReference>
<dbReference type="PANTHER" id="PTHR22604">
    <property type="entry name" value="OXIDOREDUCTASES"/>
    <property type="match status" value="1"/>
</dbReference>
<gene>
    <name evidence="5" type="ORF">MHEL_37770</name>
</gene>
<keyword evidence="2" id="KW-0560">Oxidoreductase</keyword>
<proteinExistence type="inferred from homology"/>
<evidence type="ECO:0000256" key="1">
    <source>
        <dbReference type="ARBA" id="ARBA00010928"/>
    </source>
</evidence>
<dbReference type="Pfam" id="PF01408">
    <property type="entry name" value="GFO_IDH_MocA"/>
    <property type="match status" value="1"/>
</dbReference>
<protein>
    <submittedName>
        <fullName evidence="5">Oxidoreductase</fullName>
    </submittedName>
</protein>
<accession>A0A7I7T8D4</accession>
<dbReference type="Proteomes" id="UP000467148">
    <property type="component" value="Chromosome"/>
</dbReference>
<dbReference type="GO" id="GO:0016491">
    <property type="term" value="F:oxidoreductase activity"/>
    <property type="evidence" value="ECO:0007669"/>
    <property type="project" value="UniProtKB-KW"/>
</dbReference>